<evidence type="ECO:0000313" key="3">
    <source>
        <dbReference type="EMBL" id="OCH88498.1"/>
    </source>
</evidence>
<proteinExistence type="predicted"/>
<dbReference type="Pfam" id="PF20151">
    <property type="entry name" value="DUF6533"/>
    <property type="match status" value="1"/>
</dbReference>
<dbReference type="EMBL" id="KV722451">
    <property type="protein sequence ID" value="OCH88498.1"/>
    <property type="molecule type" value="Genomic_DNA"/>
</dbReference>
<keyword evidence="4" id="KW-1185">Reference proteome</keyword>
<evidence type="ECO:0000256" key="1">
    <source>
        <dbReference type="SAM" id="Phobius"/>
    </source>
</evidence>
<protein>
    <recommendedName>
        <fullName evidence="2">DUF6533 domain-containing protein</fullName>
    </recommendedName>
</protein>
<name>A0A8E2DMV0_9APHY</name>
<feature type="non-terminal residue" evidence="3">
    <location>
        <position position="106"/>
    </location>
</feature>
<reference evidence="3 4" key="1">
    <citation type="submission" date="2016-07" db="EMBL/GenBank/DDBJ databases">
        <title>Draft genome of the white-rot fungus Obba rivulosa 3A-2.</title>
        <authorList>
            <consortium name="DOE Joint Genome Institute"/>
            <person name="Miettinen O."/>
            <person name="Riley R."/>
            <person name="Acob R."/>
            <person name="Barry K."/>
            <person name="Cullen D."/>
            <person name="De Vries R."/>
            <person name="Hainaut M."/>
            <person name="Hatakka A."/>
            <person name="Henrissat B."/>
            <person name="Hilden K."/>
            <person name="Kuo R."/>
            <person name="Labutti K."/>
            <person name="Lipzen A."/>
            <person name="Makela M.R."/>
            <person name="Sandor L."/>
            <person name="Spatafora J.W."/>
            <person name="Grigoriev I.V."/>
            <person name="Hibbett D.S."/>
        </authorList>
    </citation>
    <scope>NUCLEOTIDE SEQUENCE [LARGE SCALE GENOMIC DNA]</scope>
    <source>
        <strain evidence="3 4">3A-2</strain>
    </source>
</reference>
<feature type="domain" description="DUF6533" evidence="2">
    <location>
        <begin position="2"/>
        <end position="37"/>
    </location>
</feature>
<keyword evidence="1" id="KW-0472">Membrane</keyword>
<dbReference type="AlphaFoldDB" id="A0A8E2DMV0"/>
<keyword evidence="1" id="KW-1133">Transmembrane helix</keyword>
<dbReference type="OrthoDB" id="2752574at2759"/>
<dbReference type="Proteomes" id="UP000250043">
    <property type="component" value="Unassembled WGS sequence"/>
</dbReference>
<gene>
    <name evidence="3" type="ORF">OBBRIDRAFT_734340</name>
</gene>
<organism evidence="3 4">
    <name type="scientific">Obba rivulosa</name>
    <dbReference type="NCBI Taxonomy" id="1052685"/>
    <lineage>
        <taxon>Eukaryota</taxon>
        <taxon>Fungi</taxon>
        <taxon>Dikarya</taxon>
        <taxon>Basidiomycota</taxon>
        <taxon>Agaricomycotina</taxon>
        <taxon>Agaricomycetes</taxon>
        <taxon>Polyporales</taxon>
        <taxon>Gelatoporiaceae</taxon>
        <taxon>Obba</taxon>
    </lineage>
</organism>
<dbReference type="InterPro" id="IPR045340">
    <property type="entry name" value="DUF6533"/>
</dbReference>
<feature type="transmembrane region" description="Helical" evidence="1">
    <location>
        <begin position="55"/>
        <end position="76"/>
    </location>
</feature>
<sequence length="106" mass="12290">LLAVTLYDHLCTLPQEMKLIWGREFNSVILLFHVNRWANTLYAVVYFMMLSCFDLMTIATRFSVIAFDFIVLLIIWSNTLDTRKNAAHNGIKTPLATMLVRDGRHL</sequence>
<evidence type="ECO:0000313" key="4">
    <source>
        <dbReference type="Proteomes" id="UP000250043"/>
    </source>
</evidence>
<accession>A0A8E2DMV0</accession>
<keyword evidence="1" id="KW-0812">Transmembrane</keyword>
<evidence type="ECO:0000259" key="2">
    <source>
        <dbReference type="Pfam" id="PF20151"/>
    </source>
</evidence>